<name>A0A3A4AXC1_9ACTN</name>
<feature type="region of interest" description="Disordered" evidence="1">
    <location>
        <begin position="1"/>
        <end position="69"/>
    </location>
</feature>
<sequence>MTDHPPAGWYEDPGDPDRMRWWDGQSWTSSTRPASPYGGAAAPPRSRSDRFSETPVMHPQGGSHAWHERVERDRPFREGFTEPKDFGAQRRGRRKLWTAVAAAAIAVAVTTTVMVILMRNDEPARKPVVAASPKPTTPAPVTIEPQPGYTNDYVAGVTYKEPQGAGWKDFKEYPEFRGGWTGGKLMRVEDRPGSRNDLYAIALTKPVPESQAKVYPELRDLRSLGVLLSNEIASLYFPAPHQKTDLGNGVGALGGGKGLAWVFKFKVDYPEASKEHGWRAKGAVCAVTVIHRGEGKRPAMFVVAVPDNMDISIVDKLAAEAGPLGA</sequence>
<dbReference type="Proteomes" id="UP000265768">
    <property type="component" value="Unassembled WGS sequence"/>
</dbReference>
<feature type="compositionally biased region" description="Low complexity" evidence="1">
    <location>
        <begin position="32"/>
        <end position="45"/>
    </location>
</feature>
<dbReference type="InterPro" id="IPR018929">
    <property type="entry name" value="DUF2510"/>
</dbReference>
<evidence type="ECO:0000259" key="3">
    <source>
        <dbReference type="Pfam" id="PF10708"/>
    </source>
</evidence>
<organism evidence="4 5">
    <name type="scientific">Bailinhaonella thermotolerans</name>
    <dbReference type="NCBI Taxonomy" id="1070861"/>
    <lineage>
        <taxon>Bacteria</taxon>
        <taxon>Bacillati</taxon>
        <taxon>Actinomycetota</taxon>
        <taxon>Actinomycetes</taxon>
        <taxon>Streptosporangiales</taxon>
        <taxon>Streptosporangiaceae</taxon>
        <taxon>Bailinhaonella</taxon>
    </lineage>
</organism>
<dbReference type="OrthoDB" id="5065474at2"/>
<dbReference type="EMBL" id="QZEY01000003">
    <property type="protein sequence ID" value="RJL33543.1"/>
    <property type="molecule type" value="Genomic_DNA"/>
</dbReference>
<reference evidence="4 5" key="1">
    <citation type="submission" date="2018-09" db="EMBL/GenBank/DDBJ databases">
        <title>YIM 75507 draft genome.</title>
        <authorList>
            <person name="Tang S."/>
            <person name="Feng Y."/>
        </authorList>
    </citation>
    <scope>NUCLEOTIDE SEQUENCE [LARGE SCALE GENOMIC DNA]</scope>
    <source>
        <strain evidence="4 5">YIM 75507</strain>
    </source>
</reference>
<dbReference type="AlphaFoldDB" id="A0A3A4AXC1"/>
<dbReference type="Pfam" id="PF10708">
    <property type="entry name" value="DUF2510"/>
    <property type="match status" value="1"/>
</dbReference>
<keyword evidence="2" id="KW-0472">Membrane</keyword>
<keyword evidence="2" id="KW-1133">Transmembrane helix</keyword>
<evidence type="ECO:0000256" key="2">
    <source>
        <dbReference type="SAM" id="Phobius"/>
    </source>
</evidence>
<evidence type="ECO:0000256" key="1">
    <source>
        <dbReference type="SAM" id="MobiDB-lite"/>
    </source>
</evidence>
<accession>A0A3A4AXC1</accession>
<keyword evidence="2" id="KW-0812">Transmembrane</keyword>
<feature type="region of interest" description="Disordered" evidence="1">
    <location>
        <begin position="128"/>
        <end position="147"/>
    </location>
</feature>
<feature type="domain" description="DUF2510" evidence="3">
    <location>
        <begin position="7"/>
        <end position="36"/>
    </location>
</feature>
<gene>
    <name evidence="4" type="ORF">D5H75_12320</name>
</gene>
<comment type="caution">
    <text evidence="4">The sequence shown here is derived from an EMBL/GenBank/DDBJ whole genome shotgun (WGS) entry which is preliminary data.</text>
</comment>
<evidence type="ECO:0000313" key="4">
    <source>
        <dbReference type="EMBL" id="RJL33543.1"/>
    </source>
</evidence>
<proteinExistence type="predicted"/>
<evidence type="ECO:0000313" key="5">
    <source>
        <dbReference type="Proteomes" id="UP000265768"/>
    </source>
</evidence>
<feature type="transmembrane region" description="Helical" evidence="2">
    <location>
        <begin position="96"/>
        <end position="118"/>
    </location>
</feature>
<protein>
    <submittedName>
        <fullName evidence="4">DUF2510 domain-containing protein</fullName>
    </submittedName>
</protein>
<keyword evidence="5" id="KW-1185">Reference proteome</keyword>